<comment type="caution">
    <text evidence="1">The sequence shown here is derived from an EMBL/GenBank/DDBJ whole genome shotgun (WGS) entry which is preliminary data.</text>
</comment>
<sequence length="43" mass="4982">VYLVGGYRYQWFIGFDVLAYSLVPRRNGAFSYRFAQGGHFNGM</sequence>
<feature type="non-terminal residue" evidence="1">
    <location>
        <position position="1"/>
    </location>
</feature>
<organism evidence="1 2">
    <name type="scientific">Actinomyces graevenitzii F0530</name>
    <dbReference type="NCBI Taxonomy" id="1321817"/>
    <lineage>
        <taxon>Bacteria</taxon>
        <taxon>Bacillati</taxon>
        <taxon>Actinomycetota</taxon>
        <taxon>Actinomycetes</taxon>
        <taxon>Actinomycetales</taxon>
        <taxon>Actinomycetaceae</taxon>
        <taxon>Actinomyces</taxon>
    </lineage>
</organism>
<protein>
    <submittedName>
        <fullName evidence="1">Uncharacterized protein</fullName>
    </submittedName>
</protein>
<evidence type="ECO:0000313" key="1">
    <source>
        <dbReference type="EMBL" id="ERH15018.1"/>
    </source>
</evidence>
<dbReference type="AlphaFoldDB" id="U1R5L2"/>
<name>U1R5L2_9ACTO</name>
<proteinExistence type="predicted"/>
<evidence type="ECO:0000313" key="2">
    <source>
        <dbReference type="Proteomes" id="UP000016481"/>
    </source>
</evidence>
<dbReference type="HOGENOM" id="CLU_3243461_0_0_11"/>
<dbReference type="EMBL" id="AWSC01000055">
    <property type="protein sequence ID" value="ERH15018.1"/>
    <property type="molecule type" value="Genomic_DNA"/>
</dbReference>
<dbReference type="Proteomes" id="UP000016481">
    <property type="component" value="Unassembled WGS sequence"/>
</dbReference>
<gene>
    <name evidence="1" type="ORF">HMPREF1978_01300</name>
</gene>
<reference evidence="1 2" key="1">
    <citation type="submission" date="2013-08" db="EMBL/GenBank/DDBJ databases">
        <authorList>
            <person name="Weinstock G."/>
            <person name="Sodergren E."/>
            <person name="Wylie T."/>
            <person name="Fulton L."/>
            <person name="Fulton R."/>
            <person name="Fronick C."/>
            <person name="O'Laughlin M."/>
            <person name="Godfrey J."/>
            <person name="Miner T."/>
            <person name="Herter B."/>
            <person name="Appelbaum E."/>
            <person name="Cordes M."/>
            <person name="Lek S."/>
            <person name="Wollam A."/>
            <person name="Pepin K.H."/>
            <person name="Palsikar V.B."/>
            <person name="Mitreva M."/>
            <person name="Wilson R.K."/>
        </authorList>
    </citation>
    <scope>NUCLEOTIDE SEQUENCE [LARGE SCALE GENOMIC DNA]</scope>
    <source>
        <strain evidence="1 2">F0530</strain>
    </source>
</reference>
<accession>U1R5L2</accession>